<evidence type="ECO:0000313" key="3">
    <source>
        <dbReference type="EMBL" id="CAE0298166.1"/>
    </source>
</evidence>
<feature type="transmembrane region" description="Helical" evidence="1">
    <location>
        <begin position="18"/>
        <end position="38"/>
    </location>
</feature>
<organism evidence="3">
    <name type="scientific">Spumella elongata</name>
    <dbReference type="NCBI Taxonomy" id="89044"/>
    <lineage>
        <taxon>Eukaryota</taxon>
        <taxon>Sar</taxon>
        <taxon>Stramenopiles</taxon>
        <taxon>Ochrophyta</taxon>
        <taxon>Chrysophyceae</taxon>
        <taxon>Chromulinales</taxon>
        <taxon>Chromulinaceae</taxon>
        <taxon>Spumella</taxon>
    </lineage>
</organism>
<feature type="transmembrane region" description="Helical" evidence="1">
    <location>
        <begin position="374"/>
        <end position="395"/>
    </location>
</feature>
<gene>
    <name evidence="3" type="ORF">SELO1098_LOCUS27020</name>
</gene>
<feature type="transmembrane region" description="Helical" evidence="1">
    <location>
        <begin position="313"/>
        <end position="335"/>
    </location>
</feature>
<reference evidence="3" key="1">
    <citation type="submission" date="2021-01" db="EMBL/GenBank/DDBJ databases">
        <authorList>
            <person name="Corre E."/>
            <person name="Pelletier E."/>
            <person name="Niang G."/>
            <person name="Scheremetjew M."/>
            <person name="Finn R."/>
            <person name="Kale V."/>
            <person name="Holt S."/>
            <person name="Cochrane G."/>
            <person name="Meng A."/>
            <person name="Brown T."/>
            <person name="Cohen L."/>
        </authorList>
    </citation>
    <scope>NUCLEOTIDE SEQUENCE</scope>
    <source>
        <strain evidence="3">CCAP 955/1</strain>
    </source>
</reference>
<feature type="transmembrane region" description="Helical" evidence="1">
    <location>
        <begin position="219"/>
        <end position="242"/>
    </location>
</feature>
<keyword evidence="1" id="KW-0812">Transmembrane</keyword>
<accession>A0A7S3MFA9</accession>
<evidence type="ECO:0000256" key="1">
    <source>
        <dbReference type="SAM" id="Phobius"/>
    </source>
</evidence>
<dbReference type="PANTHER" id="PTHR13146:SF3">
    <property type="entry name" value="EAMA DOMAIN-CONTAINING PROTEIN"/>
    <property type="match status" value="1"/>
</dbReference>
<dbReference type="InterPro" id="IPR000620">
    <property type="entry name" value="EamA_dom"/>
</dbReference>
<dbReference type="AlphaFoldDB" id="A0A7S3MFA9"/>
<proteinExistence type="predicted"/>
<feature type="transmembrane region" description="Helical" evidence="1">
    <location>
        <begin position="262"/>
        <end position="287"/>
    </location>
</feature>
<feature type="domain" description="EamA" evidence="2">
    <location>
        <begin position="115"/>
        <end position="193"/>
    </location>
</feature>
<dbReference type="SUPFAM" id="SSF103481">
    <property type="entry name" value="Multidrug resistance efflux transporter EmrE"/>
    <property type="match status" value="1"/>
</dbReference>
<name>A0A7S3MFA9_9STRA</name>
<dbReference type="InterPro" id="IPR037185">
    <property type="entry name" value="EmrE-like"/>
</dbReference>
<keyword evidence="1" id="KW-1133">Transmembrane helix</keyword>
<dbReference type="Pfam" id="PF00892">
    <property type="entry name" value="EamA"/>
    <property type="match status" value="1"/>
</dbReference>
<feature type="transmembrane region" description="Helical" evidence="1">
    <location>
        <begin position="58"/>
        <end position="80"/>
    </location>
</feature>
<feature type="transmembrane region" description="Helical" evidence="1">
    <location>
        <begin position="119"/>
        <end position="142"/>
    </location>
</feature>
<dbReference type="PANTHER" id="PTHR13146">
    <property type="match status" value="1"/>
</dbReference>
<dbReference type="Gene3D" id="1.10.3730.20">
    <property type="match status" value="1"/>
</dbReference>
<feature type="transmembrane region" description="Helical" evidence="1">
    <location>
        <begin position="347"/>
        <end position="368"/>
    </location>
</feature>
<evidence type="ECO:0000259" key="2">
    <source>
        <dbReference type="Pfam" id="PF00892"/>
    </source>
</evidence>
<feature type="transmembrane region" description="Helical" evidence="1">
    <location>
        <begin position="148"/>
        <end position="165"/>
    </location>
</feature>
<feature type="transmembrane region" description="Helical" evidence="1">
    <location>
        <begin position="177"/>
        <end position="199"/>
    </location>
</feature>
<protein>
    <recommendedName>
        <fullName evidence="2">EamA domain-containing protein</fullName>
    </recommendedName>
</protein>
<keyword evidence="1" id="KW-0472">Membrane</keyword>
<dbReference type="GO" id="GO:0016020">
    <property type="term" value="C:membrane"/>
    <property type="evidence" value="ECO:0007669"/>
    <property type="project" value="InterPro"/>
</dbReference>
<dbReference type="EMBL" id="HBIC01052750">
    <property type="protein sequence ID" value="CAE0298166.1"/>
    <property type="molecule type" value="Transcribed_RNA"/>
</dbReference>
<sequence length="561" mass="60044">MGHGNESSEDGGCNLTKLFMFLAALVAGTVCSLSSKMLLSMKSTGMTGEVEDFSYPLFQTFGMFLGMTGGLFLHFLVLWFRIPFPGYTHAAVGGYTAVGSDEEALGIVNNQPANKPFPIWMYFFLIFPAVFDLVATCLAMYGLRYVTVSVYQMLRGSAIVFVAILKQFVLKDILKRYQWVGIVLNCLSIVLVGFTAMMIEASNSAAAEAAGTVVEGAAGGTALLGVVLILLGALVQSLQYVFEEKVMSAGEDDPNMAPTPPLLLIGMEGLWGLLICTFILYPLAYYYPGEDHGSFENPYNTYTMIANSPSVQAMFMVYFFAVLLYNILACLVTYLLDSVWHAILDNFRPATVWGTDMLIFYCVTAAFGEPWNQPWSFVQLFGMFVLLYGTAIYNAPNPGSVKLMGTAASCFIDCSDEYEERLPVLLMSSADAPVTSGSKMGDVVVSANPSPYYGTMSPFLSGGANNRLLISPAQRGAAVGGTPVGVRRHGDREDYVVVVGAPGSVTRKAAQGLSGNSSNLLSSQALNRGMSFNHSVGAGGAGANGGAVPMGYTNYGAPPAR</sequence>